<proteinExistence type="predicted"/>
<sequence>MAACISFTSLRDRIYRTSFSNAGLRSSTADLGDGTVIHSWVPRKVKPHNPSLVLIHGFGANAMWQWDEFVAKFSPRFNVYVPDMIFFGDSYTTCADRSEGFQARCLMEALRKWGVGRLSVVGVSYGGFVAYSLAAQFGEEVERVVLVCAGVCLEEKDVEDGMFVVNNVDEASSILMPQRAEKLRELLKLSFYRPMKNVPACFLNDFINVMCKENLQERKELIDTLLKGRKLSQLPKIHQPTLVIWGEHDQIFPLELAHRLVSYLDGKPELVVIKKAGHAVNVEKPKKMYKHIKAFLGDTATPSKVESSDNGNKTDPTKMSE</sequence>
<dbReference type="Proteomes" id="UP000594263">
    <property type="component" value="Unplaced"/>
</dbReference>
<dbReference type="InterPro" id="IPR052370">
    <property type="entry name" value="Meta-cleavage_hydrolase"/>
</dbReference>
<evidence type="ECO:0000259" key="2">
    <source>
        <dbReference type="Pfam" id="PF00561"/>
    </source>
</evidence>
<name>A0A7N0ZUK6_KALFE</name>
<accession>A0A7N0ZUK6</accession>
<dbReference type="OMA" id="IEKTWIV"/>
<feature type="compositionally biased region" description="Polar residues" evidence="1">
    <location>
        <begin position="301"/>
        <end position="314"/>
    </location>
</feature>
<evidence type="ECO:0000313" key="4">
    <source>
        <dbReference type="Proteomes" id="UP000594263"/>
    </source>
</evidence>
<reference evidence="3" key="1">
    <citation type="submission" date="2021-01" db="UniProtKB">
        <authorList>
            <consortium name="EnsemblPlants"/>
        </authorList>
    </citation>
    <scope>IDENTIFICATION</scope>
</reference>
<evidence type="ECO:0000313" key="3">
    <source>
        <dbReference type="EnsemblPlants" id="Kaladp0038s0064.1.v1.1"/>
    </source>
</evidence>
<dbReference type="AlphaFoldDB" id="A0A7N0ZUK6"/>
<dbReference type="InterPro" id="IPR000073">
    <property type="entry name" value="AB_hydrolase_1"/>
</dbReference>
<dbReference type="PANTHER" id="PTHR43139:SF25">
    <property type="entry name" value="ALPHA_BETA-HYDROLASES SUPERFAMILY PROTEIN"/>
    <property type="match status" value="1"/>
</dbReference>
<organism evidence="3 4">
    <name type="scientific">Kalanchoe fedtschenkoi</name>
    <name type="common">Lavender scallops</name>
    <name type="synonym">South American air plant</name>
    <dbReference type="NCBI Taxonomy" id="63787"/>
    <lineage>
        <taxon>Eukaryota</taxon>
        <taxon>Viridiplantae</taxon>
        <taxon>Streptophyta</taxon>
        <taxon>Embryophyta</taxon>
        <taxon>Tracheophyta</taxon>
        <taxon>Spermatophyta</taxon>
        <taxon>Magnoliopsida</taxon>
        <taxon>eudicotyledons</taxon>
        <taxon>Gunneridae</taxon>
        <taxon>Pentapetalae</taxon>
        <taxon>Saxifragales</taxon>
        <taxon>Crassulaceae</taxon>
        <taxon>Kalanchoe</taxon>
    </lineage>
</organism>
<dbReference type="InterPro" id="IPR000639">
    <property type="entry name" value="Epox_hydrolase-like"/>
</dbReference>
<dbReference type="EnsemblPlants" id="Kaladp0038s0064.1.v1.1">
    <property type="protein sequence ID" value="Kaladp0038s0064.1.v1.1"/>
    <property type="gene ID" value="Kaladp0038s0064.v1.1"/>
</dbReference>
<feature type="region of interest" description="Disordered" evidence="1">
    <location>
        <begin position="301"/>
        <end position="321"/>
    </location>
</feature>
<dbReference type="PRINTS" id="PR00111">
    <property type="entry name" value="ABHYDROLASE"/>
</dbReference>
<dbReference type="Pfam" id="PF00561">
    <property type="entry name" value="Abhydrolase_1"/>
    <property type="match status" value="1"/>
</dbReference>
<protein>
    <recommendedName>
        <fullName evidence="2">AB hydrolase-1 domain-containing protein</fullName>
    </recommendedName>
</protein>
<dbReference type="SUPFAM" id="SSF53474">
    <property type="entry name" value="alpha/beta-Hydrolases"/>
    <property type="match status" value="1"/>
</dbReference>
<dbReference type="GO" id="GO:0003824">
    <property type="term" value="F:catalytic activity"/>
    <property type="evidence" value="ECO:0007669"/>
    <property type="project" value="InterPro"/>
</dbReference>
<keyword evidence="4" id="KW-1185">Reference proteome</keyword>
<evidence type="ECO:0000256" key="1">
    <source>
        <dbReference type="SAM" id="MobiDB-lite"/>
    </source>
</evidence>
<dbReference type="Gene3D" id="3.40.50.1820">
    <property type="entry name" value="alpha/beta hydrolase"/>
    <property type="match status" value="1"/>
</dbReference>
<feature type="domain" description="AB hydrolase-1" evidence="2">
    <location>
        <begin position="50"/>
        <end position="285"/>
    </location>
</feature>
<dbReference type="PANTHER" id="PTHR43139">
    <property type="entry name" value="SI:DKEY-122A22.2"/>
    <property type="match status" value="1"/>
</dbReference>
<dbReference type="InterPro" id="IPR029058">
    <property type="entry name" value="AB_hydrolase_fold"/>
</dbReference>
<dbReference type="PRINTS" id="PR00412">
    <property type="entry name" value="EPOXHYDRLASE"/>
</dbReference>
<dbReference type="Gramene" id="Kaladp0038s0064.1.v1.1">
    <property type="protein sequence ID" value="Kaladp0038s0064.1.v1.1"/>
    <property type="gene ID" value="Kaladp0038s0064.v1.1"/>
</dbReference>